<sequence>MQRFIVMLLMLVSSVGMSQRLPNRKNTIENMRLANEYFMKTWPDPAEKIVLDKVRTSNLWTRGIYYEGLMDFYKIDADKKYIDYAIAWGDGNKWATWFGVKSRHADSHCCGITYIDLYQMDTTQKQRLAEIKASIDLMLASDKVDDWTWIDALQMAMPVFAKLGVMYKDERYFEKMHQLYLHSKNVEGGGLFNAKDGLWYRDKDFVPPFKTPNGKECYWSRGNGWVVAAMVKMLEILPKNAKNYKEYEEMYLTMMKSLLPLQRKDGFWNVSLADPDDFGGPELSGTALFAYGMAWGINNGYLSKKNYLKPTLKAWDAMNKTCLHPDGMLGYVQSTGKEPKDGQPLSYDKKANFEDYGLGCYLLVGTQVYLLK</sequence>
<dbReference type="AlphaFoldDB" id="A0AAE3H409"/>
<protein>
    <submittedName>
        <fullName evidence="2">Glycoside hydrolase family 88 protein</fullName>
    </submittedName>
</protein>
<dbReference type="PANTHER" id="PTHR33886:SF8">
    <property type="entry name" value="UNSATURATED RHAMNOGALACTURONAN HYDROLASE (EUROFUNG)"/>
    <property type="match status" value="1"/>
</dbReference>
<dbReference type="RefSeq" id="WP_255037326.1">
    <property type="nucleotide sequence ID" value="NZ_RJUF01000031.1"/>
</dbReference>
<evidence type="ECO:0000256" key="1">
    <source>
        <dbReference type="ARBA" id="ARBA00022801"/>
    </source>
</evidence>
<comment type="caution">
    <text evidence="2">The sequence shown here is derived from an EMBL/GenBank/DDBJ whole genome shotgun (WGS) entry which is preliminary data.</text>
</comment>
<dbReference type="InterPro" id="IPR010905">
    <property type="entry name" value="Glyco_hydro_88"/>
</dbReference>
<dbReference type="Proteomes" id="UP001204144">
    <property type="component" value="Unassembled WGS sequence"/>
</dbReference>
<dbReference type="InterPro" id="IPR012341">
    <property type="entry name" value="6hp_glycosidase-like_sf"/>
</dbReference>
<evidence type="ECO:0000313" key="3">
    <source>
        <dbReference type="Proteomes" id="UP001204144"/>
    </source>
</evidence>
<keyword evidence="1 2" id="KW-0378">Hydrolase</keyword>
<dbReference type="GO" id="GO:0016787">
    <property type="term" value="F:hydrolase activity"/>
    <property type="evidence" value="ECO:0007669"/>
    <property type="project" value="UniProtKB-KW"/>
</dbReference>
<dbReference type="InterPro" id="IPR008928">
    <property type="entry name" value="6-hairpin_glycosidase_sf"/>
</dbReference>
<keyword evidence="3" id="KW-1185">Reference proteome</keyword>
<dbReference type="SUPFAM" id="SSF48208">
    <property type="entry name" value="Six-hairpin glycosidases"/>
    <property type="match status" value="1"/>
</dbReference>
<accession>A0AAE3H409</accession>
<reference evidence="2 3" key="1">
    <citation type="submission" date="2018-11" db="EMBL/GenBank/DDBJ databases">
        <title>Novel bacteria species description.</title>
        <authorList>
            <person name="Han J.-H."/>
        </authorList>
    </citation>
    <scope>NUCLEOTIDE SEQUENCE [LARGE SCALE GENOMIC DNA]</scope>
    <source>
        <strain evidence="2 3">KCTC23259</strain>
    </source>
</reference>
<gene>
    <name evidence="2" type="ORF">EGI31_11315</name>
</gene>
<dbReference type="Gene3D" id="1.50.10.10">
    <property type="match status" value="1"/>
</dbReference>
<evidence type="ECO:0000313" key="2">
    <source>
        <dbReference type="EMBL" id="MCP9763546.1"/>
    </source>
</evidence>
<proteinExistence type="predicted"/>
<name>A0AAE3H409_9BACT</name>
<dbReference type="EMBL" id="RJUF01000031">
    <property type="protein sequence ID" value="MCP9763546.1"/>
    <property type="molecule type" value="Genomic_DNA"/>
</dbReference>
<dbReference type="PANTHER" id="PTHR33886">
    <property type="entry name" value="UNSATURATED RHAMNOGALACTURONAN HYDROLASE (EUROFUNG)"/>
    <property type="match status" value="1"/>
</dbReference>
<dbReference type="GO" id="GO:0005975">
    <property type="term" value="P:carbohydrate metabolic process"/>
    <property type="evidence" value="ECO:0007669"/>
    <property type="project" value="InterPro"/>
</dbReference>
<dbReference type="Pfam" id="PF07470">
    <property type="entry name" value="Glyco_hydro_88"/>
    <property type="match status" value="1"/>
</dbReference>
<organism evidence="2 3">
    <name type="scientific">Lacihabitans soyangensis</name>
    <dbReference type="NCBI Taxonomy" id="869394"/>
    <lineage>
        <taxon>Bacteria</taxon>
        <taxon>Pseudomonadati</taxon>
        <taxon>Bacteroidota</taxon>
        <taxon>Cytophagia</taxon>
        <taxon>Cytophagales</taxon>
        <taxon>Leadbetterellaceae</taxon>
        <taxon>Lacihabitans</taxon>
    </lineage>
</organism>
<dbReference type="InterPro" id="IPR052043">
    <property type="entry name" value="PolySaccharide_Degr_Enz"/>
</dbReference>